<feature type="region of interest" description="Disordered" evidence="1">
    <location>
        <begin position="158"/>
        <end position="197"/>
    </location>
</feature>
<name>A0ABD3A7H0_9GENT</name>
<proteinExistence type="predicted"/>
<gene>
    <name evidence="2" type="ORF">ACH5RR_012144</name>
</gene>
<accession>A0ABD3A7H0</accession>
<dbReference type="Proteomes" id="UP001630127">
    <property type="component" value="Unassembled WGS sequence"/>
</dbReference>
<protein>
    <submittedName>
        <fullName evidence="2">Uncharacterized protein</fullName>
    </submittedName>
</protein>
<reference evidence="2 3" key="1">
    <citation type="submission" date="2024-11" db="EMBL/GenBank/DDBJ databases">
        <title>A near-complete genome assembly of Cinchona calisaya.</title>
        <authorList>
            <person name="Lian D.C."/>
            <person name="Zhao X.W."/>
            <person name="Wei L."/>
        </authorList>
    </citation>
    <scope>NUCLEOTIDE SEQUENCE [LARGE SCALE GENOMIC DNA]</scope>
    <source>
        <tissue evidence="2">Nenye</tissue>
    </source>
</reference>
<dbReference type="EMBL" id="JBJUIK010000005">
    <property type="protein sequence ID" value="KAL3527488.1"/>
    <property type="molecule type" value="Genomic_DNA"/>
</dbReference>
<feature type="compositionally biased region" description="Polar residues" evidence="1">
    <location>
        <begin position="162"/>
        <end position="176"/>
    </location>
</feature>
<feature type="compositionally biased region" description="Basic and acidic residues" evidence="1">
    <location>
        <begin position="177"/>
        <end position="186"/>
    </location>
</feature>
<dbReference type="AlphaFoldDB" id="A0ABD3A7H0"/>
<evidence type="ECO:0000313" key="3">
    <source>
        <dbReference type="Proteomes" id="UP001630127"/>
    </source>
</evidence>
<evidence type="ECO:0000313" key="2">
    <source>
        <dbReference type="EMBL" id="KAL3527488.1"/>
    </source>
</evidence>
<evidence type="ECO:0000256" key="1">
    <source>
        <dbReference type="SAM" id="MobiDB-lite"/>
    </source>
</evidence>
<organism evidence="2 3">
    <name type="scientific">Cinchona calisaya</name>
    <dbReference type="NCBI Taxonomy" id="153742"/>
    <lineage>
        <taxon>Eukaryota</taxon>
        <taxon>Viridiplantae</taxon>
        <taxon>Streptophyta</taxon>
        <taxon>Embryophyta</taxon>
        <taxon>Tracheophyta</taxon>
        <taxon>Spermatophyta</taxon>
        <taxon>Magnoliopsida</taxon>
        <taxon>eudicotyledons</taxon>
        <taxon>Gunneridae</taxon>
        <taxon>Pentapetalae</taxon>
        <taxon>asterids</taxon>
        <taxon>lamiids</taxon>
        <taxon>Gentianales</taxon>
        <taxon>Rubiaceae</taxon>
        <taxon>Cinchonoideae</taxon>
        <taxon>Cinchoneae</taxon>
        <taxon>Cinchona</taxon>
    </lineage>
</organism>
<sequence length="197" mass="22126">MDTSRLDLFIATRMTKNRILLDDDTKTLFENIKERLSQVPEANQTRALKEHVFIGVVTQEGHGRMLCLGRGANLIELQCTSTPTPITLDSRSEEVLQILIQKVEENLQSKVRAEAEAKVISALENFFTTFVPEANQAPDMTLRGEYNVNIQVTDTSSKHQVEISSSGDENLENQQENDIKIKEKPFVDTSMKSGTLS</sequence>
<keyword evidence="3" id="KW-1185">Reference proteome</keyword>
<comment type="caution">
    <text evidence="2">The sequence shown here is derived from an EMBL/GenBank/DDBJ whole genome shotgun (WGS) entry which is preliminary data.</text>
</comment>